<keyword evidence="1" id="KW-0812">Transmembrane</keyword>
<feature type="transmembrane region" description="Helical" evidence="1">
    <location>
        <begin position="14"/>
        <end position="33"/>
    </location>
</feature>
<sequence length="91" mass="10742">MFNVQKSAMTRKNYIFLAALLVYIITMAVLGYPHERYTSDGTDRMTSYAVSLGLSLIVLVMLALVIVRRNKLRRRRENEFEEENRKRNRND</sequence>
<name>A0A379E8G6_9PORP</name>
<proteinExistence type="predicted"/>
<evidence type="ECO:0000256" key="1">
    <source>
        <dbReference type="SAM" id="Phobius"/>
    </source>
</evidence>
<organism evidence="2 3">
    <name type="scientific">Porphyromonas macacae</name>
    <dbReference type="NCBI Taxonomy" id="28115"/>
    <lineage>
        <taxon>Bacteria</taxon>
        <taxon>Pseudomonadati</taxon>
        <taxon>Bacteroidota</taxon>
        <taxon>Bacteroidia</taxon>
        <taxon>Bacteroidales</taxon>
        <taxon>Porphyromonadaceae</taxon>
        <taxon>Porphyromonas</taxon>
    </lineage>
</organism>
<evidence type="ECO:0000313" key="2">
    <source>
        <dbReference type="EMBL" id="SUB88750.1"/>
    </source>
</evidence>
<dbReference type="Proteomes" id="UP000254156">
    <property type="component" value="Unassembled WGS sequence"/>
</dbReference>
<dbReference type="EMBL" id="UGTF01000002">
    <property type="protein sequence ID" value="SUB88750.1"/>
    <property type="molecule type" value="Genomic_DNA"/>
</dbReference>
<reference evidence="2 3" key="1">
    <citation type="submission" date="2018-06" db="EMBL/GenBank/DDBJ databases">
        <authorList>
            <consortium name="Pathogen Informatics"/>
            <person name="Doyle S."/>
        </authorList>
    </citation>
    <scope>NUCLEOTIDE SEQUENCE [LARGE SCALE GENOMIC DNA]</scope>
    <source>
        <strain evidence="2 3">NCTC11632</strain>
    </source>
</reference>
<dbReference type="AlphaFoldDB" id="A0A379E8G6"/>
<keyword evidence="1" id="KW-1133">Transmembrane helix</keyword>
<keyword evidence="1" id="KW-0472">Membrane</keyword>
<protein>
    <submittedName>
        <fullName evidence="2">Uncharacterized protein</fullName>
    </submittedName>
</protein>
<accession>A0A379E8G6</accession>
<gene>
    <name evidence="2" type="ORF">NCTC11632_00822</name>
</gene>
<feature type="transmembrane region" description="Helical" evidence="1">
    <location>
        <begin position="45"/>
        <end position="67"/>
    </location>
</feature>
<evidence type="ECO:0000313" key="3">
    <source>
        <dbReference type="Proteomes" id="UP000254156"/>
    </source>
</evidence>